<proteinExistence type="predicted"/>
<feature type="region of interest" description="Disordered" evidence="1">
    <location>
        <begin position="210"/>
        <end position="251"/>
    </location>
</feature>
<feature type="compositionally biased region" description="Basic and acidic residues" evidence="1">
    <location>
        <begin position="161"/>
        <end position="172"/>
    </location>
</feature>
<feature type="region of interest" description="Disordered" evidence="1">
    <location>
        <begin position="137"/>
        <end position="195"/>
    </location>
</feature>
<reference evidence="2 3" key="1">
    <citation type="submission" date="2020-02" db="EMBL/GenBank/DDBJ databases">
        <title>Sequencing the genomes of 1000 actinobacteria strains.</title>
        <authorList>
            <person name="Klenk H.-P."/>
        </authorList>
    </citation>
    <scope>NUCLEOTIDE SEQUENCE [LARGE SCALE GENOMIC DNA]</scope>
    <source>
        <strain evidence="2 3">DSM 19609</strain>
    </source>
</reference>
<gene>
    <name evidence="2" type="ORF">FB473_003183</name>
</gene>
<feature type="compositionally biased region" description="Basic and acidic residues" evidence="1">
    <location>
        <begin position="137"/>
        <end position="147"/>
    </location>
</feature>
<evidence type="ECO:0000256" key="1">
    <source>
        <dbReference type="SAM" id="MobiDB-lite"/>
    </source>
</evidence>
<evidence type="ECO:0000313" key="3">
    <source>
        <dbReference type="Proteomes" id="UP000749311"/>
    </source>
</evidence>
<feature type="compositionally biased region" description="Basic and acidic residues" evidence="1">
    <location>
        <begin position="93"/>
        <end position="103"/>
    </location>
</feature>
<name>A0ABX0SJB5_9ACTN</name>
<accession>A0ABX0SJB5</accession>
<feature type="compositionally biased region" description="Basic residues" evidence="1">
    <location>
        <begin position="104"/>
        <end position="115"/>
    </location>
</feature>
<comment type="caution">
    <text evidence="2">The sequence shown here is derived from an EMBL/GenBank/DDBJ whole genome shotgun (WGS) entry which is preliminary data.</text>
</comment>
<dbReference type="Proteomes" id="UP000749311">
    <property type="component" value="Unassembled WGS sequence"/>
</dbReference>
<dbReference type="EMBL" id="JAAMOZ010000003">
    <property type="protein sequence ID" value="NIH58488.1"/>
    <property type="molecule type" value="Genomic_DNA"/>
</dbReference>
<sequence length="251" mass="28223">MAWFKIDDSLHDHPKVRRAGAAAVGVWATAGSFSSAYKTDGFIPSWWVSGWGKTGTTAARKLVAVGLWNETERDGEPGYQFHDWDDYQPTSDEIERDRESARERQRRSRERKSRHAAGDHSMCDRCSAIRADVTRDNHRDVTRDITRESQYPVPTRPVPTRPDKGQGRERDGGGYGIGPSEGADPTPVRTSPKHHLNLVELTEADWRDQHLNGWPLDPQHPEYGGWTDPEGPGWVIPSTPPPHYQPGGDDQ</sequence>
<keyword evidence="3" id="KW-1185">Reference proteome</keyword>
<dbReference type="RefSeq" id="WP_167171031.1">
    <property type="nucleotide sequence ID" value="NZ_BAAAOO010000001.1"/>
</dbReference>
<protein>
    <submittedName>
        <fullName evidence="2">Uncharacterized protein</fullName>
    </submittedName>
</protein>
<feature type="region of interest" description="Disordered" evidence="1">
    <location>
        <begin position="74"/>
        <end position="121"/>
    </location>
</feature>
<organism evidence="2 3">
    <name type="scientific">Brooklawnia cerclae</name>
    <dbReference type="NCBI Taxonomy" id="349934"/>
    <lineage>
        <taxon>Bacteria</taxon>
        <taxon>Bacillati</taxon>
        <taxon>Actinomycetota</taxon>
        <taxon>Actinomycetes</taxon>
        <taxon>Propionibacteriales</taxon>
        <taxon>Propionibacteriaceae</taxon>
        <taxon>Brooklawnia</taxon>
    </lineage>
</organism>
<evidence type="ECO:0000313" key="2">
    <source>
        <dbReference type="EMBL" id="NIH58488.1"/>
    </source>
</evidence>